<dbReference type="PANTHER" id="PTHR37023">
    <property type="entry name" value="TRANSPOSASE"/>
    <property type="match status" value="1"/>
</dbReference>
<proteinExistence type="predicted"/>
<dbReference type="EMBL" id="SJPU01000003">
    <property type="protein sequence ID" value="TWU11034.1"/>
    <property type="molecule type" value="Genomic_DNA"/>
</dbReference>
<comment type="caution">
    <text evidence="2">The sequence shown here is derived from an EMBL/GenBank/DDBJ whole genome shotgun (WGS) entry which is preliminary data.</text>
</comment>
<evidence type="ECO:0000259" key="1">
    <source>
        <dbReference type="Pfam" id="PF04986"/>
    </source>
</evidence>
<sequence>MDQLDGPSHHGVRFRRMNHFGSFGVLHNWGRDPAVYHPHIHCVVPGGGVKLDERKQQDLG</sequence>
<evidence type="ECO:0000313" key="2">
    <source>
        <dbReference type="EMBL" id="TWU11034.1"/>
    </source>
</evidence>
<reference evidence="2 3" key="1">
    <citation type="journal article" date="2020" name="Antonie Van Leeuwenhoek">
        <title>Rhodopirellula heiligendammensis sp. nov., Rhodopirellula pilleata sp. nov., and Rhodopirellula solitaria sp. nov. isolated from natural or artificial marine surfaces in Northern Germany and California, USA, and emended description of the genus Rhodopirellula.</title>
        <authorList>
            <person name="Kallscheuer N."/>
            <person name="Wiegand S."/>
            <person name="Jogler M."/>
            <person name="Boedeker C."/>
            <person name="Peeters S.H."/>
            <person name="Rast P."/>
            <person name="Heuer A."/>
            <person name="Jetten M.S.M."/>
            <person name="Rohde M."/>
            <person name="Jogler C."/>
        </authorList>
    </citation>
    <scope>NUCLEOTIDE SEQUENCE [LARGE SCALE GENOMIC DNA]</scope>
    <source>
        <strain evidence="2 3">Poly21</strain>
    </source>
</reference>
<dbReference type="PANTHER" id="PTHR37023:SF1">
    <property type="entry name" value="ISSOD25 TRANSPOSASE TNPA_ISSOD25"/>
    <property type="match status" value="1"/>
</dbReference>
<dbReference type="InterPro" id="IPR007069">
    <property type="entry name" value="Transposase_32"/>
</dbReference>
<protein>
    <submittedName>
        <fullName evidence="2">Transposase</fullName>
    </submittedName>
</protein>
<dbReference type="OrthoDB" id="9793553at2"/>
<evidence type="ECO:0000313" key="3">
    <source>
        <dbReference type="Proteomes" id="UP000319908"/>
    </source>
</evidence>
<organism evidence="2 3">
    <name type="scientific">Allorhodopirellula heiligendammensis</name>
    <dbReference type="NCBI Taxonomy" id="2714739"/>
    <lineage>
        <taxon>Bacteria</taxon>
        <taxon>Pseudomonadati</taxon>
        <taxon>Planctomycetota</taxon>
        <taxon>Planctomycetia</taxon>
        <taxon>Pirellulales</taxon>
        <taxon>Pirellulaceae</taxon>
        <taxon>Allorhodopirellula</taxon>
    </lineage>
</organism>
<dbReference type="GO" id="GO:0004803">
    <property type="term" value="F:transposase activity"/>
    <property type="evidence" value="ECO:0007669"/>
    <property type="project" value="InterPro"/>
</dbReference>
<accession>A0A5C6BKQ5</accession>
<dbReference type="Pfam" id="PF04986">
    <property type="entry name" value="Y2_Tnp"/>
    <property type="match status" value="1"/>
</dbReference>
<gene>
    <name evidence="2" type="ORF">Poly21_49410</name>
</gene>
<dbReference type="Proteomes" id="UP000319908">
    <property type="component" value="Unassembled WGS sequence"/>
</dbReference>
<name>A0A5C6BKQ5_9BACT</name>
<feature type="domain" description="Transposase IS801/IS1294" evidence="1">
    <location>
        <begin position="21"/>
        <end position="55"/>
    </location>
</feature>
<dbReference type="GO" id="GO:0003677">
    <property type="term" value="F:DNA binding"/>
    <property type="evidence" value="ECO:0007669"/>
    <property type="project" value="InterPro"/>
</dbReference>
<dbReference type="AlphaFoldDB" id="A0A5C6BKQ5"/>
<dbReference type="GO" id="GO:0006313">
    <property type="term" value="P:DNA transposition"/>
    <property type="evidence" value="ECO:0007669"/>
    <property type="project" value="InterPro"/>
</dbReference>
<keyword evidence="3" id="KW-1185">Reference proteome</keyword>